<dbReference type="PaxDb" id="65489-OBART02G10120.1"/>
<reference evidence="2" key="1">
    <citation type="journal article" date="2009" name="Rice">
        <title>De Novo Next Generation Sequencing of Plant Genomes.</title>
        <authorList>
            <person name="Rounsley S."/>
            <person name="Marri P.R."/>
            <person name="Yu Y."/>
            <person name="He R."/>
            <person name="Sisneros N."/>
            <person name="Goicoechea J.L."/>
            <person name="Lee S.J."/>
            <person name="Angelova A."/>
            <person name="Kudrna D."/>
            <person name="Luo M."/>
            <person name="Affourtit J."/>
            <person name="Desany B."/>
            <person name="Knight J."/>
            <person name="Niazi F."/>
            <person name="Egholm M."/>
            <person name="Wing R.A."/>
        </authorList>
    </citation>
    <scope>NUCLEOTIDE SEQUENCE [LARGE SCALE GENOMIC DNA]</scope>
    <source>
        <strain evidence="2">cv. IRGC 105608</strain>
    </source>
</reference>
<evidence type="ECO:0000313" key="3">
    <source>
        <dbReference type="Proteomes" id="UP000026960"/>
    </source>
</evidence>
<dbReference type="HOGENOM" id="CLU_075675_0_0_1"/>
<protein>
    <submittedName>
        <fullName evidence="2">Uncharacterized protein</fullName>
    </submittedName>
</protein>
<accession>A0A0D3F2X5</accession>
<evidence type="ECO:0000313" key="2">
    <source>
        <dbReference type="EnsemblPlants" id="OBART02G10120.1"/>
    </source>
</evidence>
<feature type="coiled-coil region" evidence="1">
    <location>
        <begin position="58"/>
        <end position="103"/>
    </location>
</feature>
<organism evidence="2">
    <name type="scientific">Oryza barthii</name>
    <dbReference type="NCBI Taxonomy" id="65489"/>
    <lineage>
        <taxon>Eukaryota</taxon>
        <taxon>Viridiplantae</taxon>
        <taxon>Streptophyta</taxon>
        <taxon>Embryophyta</taxon>
        <taxon>Tracheophyta</taxon>
        <taxon>Spermatophyta</taxon>
        <taxon>Magnoliopsida</taxon>
        <taxon>Liliopsida</taxon>
        <taxon>Poales</taxon>
        <taxon>Poaceae</taxon>
        <taxon>BOP clade</taxon>
        <taxon>Oryzoideae</taxon>
        <taxon>Oryzeae</taxon>
        <taxon>Oryzinae</taxon>
        <taxon>Oryza</taxon>
    </lineage>
</organism>
<proteinExistence type="predicted"/>
<evidence type="ECO:0000256" key="1">
    <source>
        <dbReference type="SAM" id="Coils"/>
    </source>
</evidence>
<dbReference type="AlphaFoldDB" id="A0A0D3F2X5"/>
<reference evidence="2" key="2">
    <citation type="submission" date="2015-03" db="UniProtKB">
        <authorList>
            <consortium name="EnsemblPlants"/>
        </authorList>
    </citation>
    <scope>IDENTIFICATION</scope>
</reference>
<dbReference type="eggNOG" id="ENOG502R5Z3">
    <property type="taxonomic scope" value="Eukaryota"/>
</dbReference>
<keyword evidence="1" id="KW-0175">Coiled coil</keyword>
<sequence length="208" mass="23261">MDNIAEIDQIRGAVRRVESQCQKDARDHHSHQQLLWDQIYNLRKEDSRAATSAALAGKTALDDELKKLKTNFANLRREVDVRVENHRTRYEHFQRELDLAKSLRDDLVKSVVPTPRILFPSQGANEDPYAMVAELVPEGPAGCRRMAESAARTAANHALAVVKSHYPRVNMTAVDEGYAADCSKEDIDRLVVEVAPAAAALVNDLDLH</sequence>
<keyword evidence="3" id="KW-1185">Reference proteome</keyword>
<dbReference type="EnsemblPlants" id="OBART02G10120.1">
    <property type="protein sequence ID" value="OBART02G10120.1"/>
    <property type="gene ID" value="OBART02G10120"/>
</dbReference>
<name>A0A0D3F2X5_9ORYZ</name>
<dbReference type="Gramene" id="OBART02G10120.1">
    <property type="protein sequence ID" value="OBART02G10120.1"/>
    <property type="gene ID" value="OBART02G10120"/>
</dbReference>
<dbReference type="Proteomes" id="UP000026960">
    <property type="component" value="Chromosome 2"/>
</dbReference>